<feature type="region of interest" description="Disordered" evidence="1">
    <location>
        <begin position="1"/>
        <end position="44"/>
    </location>
</feature>
<protein>
    <submittedName>
        <fullName evidence="2">Uncharacterized protein</fullName>
    </submittedName>
</protein>
<feature type="compositionally biased region" description="Basic residues" evidence="1">
    <location>
        <begin position="1"/>
        <end position="16"/>
    </location>
</feature>
<dbReference type="AlphaFoldDB" id="A0A0A9FR42"/>
<organism evidence="2">
    <name type="scientific">Arundo donax</name>
    <name type="common">Giant reed</name>
    <name type="synonym">Donax arundinaceus</name>
    <dbReference type="NCBI Taxonomy" id="35708"/>
    <lineage>
        <taxon>Eukaryota</taxon>
        <taxon>Viridiplantae</taxon>
        <taxon>Streptophyta</taxon>
        <taxon>Embryophyta</taxon>
        <taxon>Tracheophyta</taxon>
        <taxon>Spermatophyta</taxon>
        <taxon>Magnoliopsida</taxon>
        <taxon>Liliopsida</taxon>
        <taxon>Poales</taxon>
        <taxon>Poaceae</taxon>
        <taxon>PACMAD clade</taxon>
        <taxon>Arundinoideae</taxon>
        <taxon>Arundineae</taxon>
        <taxon>Arundo</taxon>
    </lineage>
</organism>
<evidence type="ECO:0000313" key="2">
    <source>
        <dbReference type="EMBL" id="JAE14757.1"/>
    </source>
</evidence>
<feature type="compositionally biased region" description="Basic residues" evidence="1">
    <location>
        <begin position="35"/>
        <end position="44"/>
    </location>
</feature>
<reference evidence="2" key="1">
    <citation type="submission" date="2014-09" db="EMBL/GenBank/DDBJ databases">
        <authorList>
            <person name="Magalhaes I.L.F."/>
            <person name="Oliveira U."/>
            <person name="Santos F.R."/>
            <person name="Vidigal T.H.D.A."/>
            <person name="Brescovit A.D."/>
            <person name="Santos A.J."/>
        </authorList>
    </citation>
    <scope>NUCLEOTIDE SEQUENCE</scope>
    <source>
        <tissue evidence="2">Shoot tissue taken approximately 20 cm above the soil surface</tissue>
    </source>
</reference>
<accession>A0A0A9FR42</accession>
<reference evidence="2" key="2">
    <citation type="journal article" date="2015" name="Data Brief">
        <title>Shoot transcriptome of the giant reed, Arundo donax.</title>
        <authorList>
            <person name="Barrero R.A."/>
            <person name="Guerrero F.D."/>
            <person name="Moolhuijzen P."/>
            <person name="Goolsby J.A."/>
            <person name="Tidwell J."/>
            <person name="Bellgard S.E."/>
            <person name="Bellgard M.I."/>
        </authorList>
    </citation>
    <scope>NUCLEOTIDE SEQUENCE</scope>
    <source>
        <tissue evidence="2">Shoot tissue taken approximately 20 cm above the soil surface</tissue>
    </source>
</reference>
<proteinExistence type="predicted"/>
<dbReference type="EMBL" id="GBRH01183139">
    <property type="protein sequence ID" value="JAE14757.1"/>
    <property type="molecule type" value="Transcribed_RNA"/>
</dbReference>
<sequence>MARRHKRPAIRDRRARGCLGGTRPEGRRRSVPAAHGRRGCCTRG</sequence>
<name>A0A0A9FR42_ARUDO</name>
<evidence type="ECO:0000256" key="1">
    <source>
        <dbReference type="SAM" id="MobiDB-lite"/>
    </source>
</evidence>